<evidence type="ECO:0000256" key="1">
    <source>
        <dbReference type="ARBA" id="ARBA00007665"/>
    </source>
</evidence>
<dbReference type="Pfam" id="PF01205">
    <property type="entry name" value="Impact_N"/>
    <property type="match status" value="1"/>
</dbReference>
<dbReference type="Gene3D" id="3.30.70.240">
    <property type="match status" value="1"/>
</dbReference>
<gene>
    <name evidence="5" type="ORF">ACFOKC_08155</name>
</gene>
<protein>
    <submittedName>
        <fullName evidence="5">IMPACT family protein</fullName>
    </submittedName>
</protein>
<dbReference type="RefSeq" id="WP_232571180.1">
    <property type="nucleotide sequence ID" value="NZ_CP089466.1"/>
</dbReference>
<feature type="region of interest" description="Disordered" evidence="2">
    <location>
        <begin position="63"/>
        <end position="89"/>
    </location>
</feature>
<feature type="domain" description="Impact N-terminal" evidence="3">
    <location>
        <begin position="20"/>
        <end position="132"/>
    </location>
</feature>
<evidence type="ECO:0000259" key="4">
    <source>
        <dbReference type="Pfam" id="PF09186"/>
    </source>
</evidence>
<name>A0ABD5NEJ2_9EURY</name>
<dbReference type="Gene3D" id="3.30.230.30">
    <property type="entry name" value="Impact, N-terminal domain"/>
    <property type="match status" value="1"/>
</dbReference>
<dbReference type="SUPFAM" id="SSF54211">
    <property type="entry name" value="Ribosomal protein S5 domain 2-like"/>
    <property type="match status" value="1"/>
</dbReference>
<dbReference type="AlphaFoldDB" id="A0ABD5NEJ2"/>
<keyword evidence="6" id="KW-1185">Reference proteome</keyword>
<reference evidence="5 6" key="1">
    <citation type="journal article" date="2019" name="Int. J. Syst. Evol. Microbiol.">
        <title>The Global Catalogue of Microorganisms (GCM) 10K type strain sequencing project: providing services to taxonomists for standard genome sequencing and annotation.</title>
        <authorList>
            <consortium name="The Broad Institute Genomics Platform"/>
            <consortium name="The Broad Institute Genome Sequencing Center for Infectious Disease"/>
            <person name="Wu L."/>
            <person name="Ma J."/>
        </authorList>
    </citation>
    <scope>NUCLEOTIDE SEQUENCE [LARGE SCALE GENOMIC DNA]</scope>
    <source>
        <strain evidence="5 6">CGMCC 1.12562</strain>
    </source>
</reference>
<feature type="domain" description="UPF0029" evidence="4">
    <location>
        <begin position="148"/>
        <end position="202"/>
    </location>
</feature>
<dbReference type="InterPro" id="IPR023582">
    <property type="entry name" value="Impact"/>
</dbReference>
<accession>A0ABD5NEJ2</accession>
<dbReference type="PANTHER" id="PTHR16301:SF20">
    <property type="entry name" value="IMPACT FAMILY MEMBER YIGZ"/>
    <property type="match status" value="1"/>
</dbReference>
<organism evidence="5 6">
    <name type="scientific">Halobacterium litoreum</name>
    <dbReference type="NCBI Taxonomy" id="2039234"/>
    <lineage>
        <taxon>Archaea</taxon>
        <taxon>Methanobacteriati</taxon>
        <taxon>Methanobacteriota</taxon>
        <taxon>Stenosarchaea group</taxon>
        <taxon>Halobacteria</taxon>
        <taxon>Halobacteriales</taxon>
        <taxon>Halobacteriaceae</taxon>
        <taxon>Halobacterium</taxon>
    </lineage>
</organism>
<evidence type="ECO:0000313" key="6">
    <source>
        <dbReference type="Proteomes" id="UP001595660"/>
    </source>
</evidence>
<proteinExistence type="inferred from homology"/>
<dbReference type="InterPro" id="IPR036956">
    <property type="entry name" value="Impact_N_sf"/>
</dbReference>
<dbReference type="GeneID" id="69116371"/>
<dbReference type="Pfam" id="PF09186">
    <property type="entry name" value="DUF1949"/>
    <property type="match status" value="1"/>
</dbReference>
<dbReference type="PANTHER" id="PTHR16301">
    <property type="entry name" value="IMPACT-RELATED"/>
    <property type="match status" value="1"/>
</dbReference>
<comment type="caution">
    <text evidence="5">The sequence shown here is derived from an EMBL/GenBank/DDBJ whole genome shotgun (WGS) entry which is preliminary data.</text>
</comment>
<dbReference type="InterPro" id="IPR020568">
    <property type="entry name" value="Ribosomal_Su5_D2-typ_SF"/>
</dbReference>
<sequence>MTDAYRTLAGRGDARFEVQGSEFIGYASPAATVDEAEAFVAEVRERHADATHNVPCYRVRVESGGPGSGHMLREYQSDDGEPTGSAGKPALNVLQQRDVENAVVVVTRYYGGTNLGVGGLARAYSRAVKDALDAAGVVEQRPQERLTVAVDYDDSGTVRGILESADCEFDADYGENVAFEVTVAREDADGLRERLADATSGRADLQ</sequence>
<dbReference type="SUPFAM" id="SSF54980">
    <property type="entry name" value="EF-G C-terminal domain-like"/>
    <property type="match status" value="1"/>
</dbReference>
<dbReference type="Proteomes" id="UP001595660">
    <property type="component" value="Unassembled WGS sequence"/>
</dbReference>
<comment type="similarity">
    <text evidence="1">Belongs to the IMPACT family.</text>
</comment>
<evidence type="ECO:0000313" key="5">
    <source>
        <dbReference type="EMBL" id="MFC3477696.1"/>
    </source>
</evidence>
<dbReference type="InterPro" id="IPR015269">
    <property type="entry name" value="UPF0029_Impact_C"/>
</dbReference>
<dbReference type="InterPro" id="IPR001498">
    <property type="entry name" value="Impact_N"/>
</dbReference>
<evidence type="ECO:0000259" key="3">
    <source>
        <dbReference type="Pfam" id="PF01205"/>
    </source>
</evidence>
<dbReference type="InterPro" id="IPR035647">
    <property type="entry name" value="EFG_III/V"/>
</dbReference>
<evidence type="ECO:0000256" key="2">
    <source>
        <dbReference type="SAM" id="MobiDB-lite"/>
    </source>
</evidence>
<dbReference type="EMBL" id="JBHRWN010000002">
    <property type="protein sequence ID" value="MFC3477696.1"/>
    <property type="molecule type" value="Genomic_DNA"/>
</dbReference>